<keyword evidence="4" id="KW-0812">Transmembrane</keyword>
<dbReference type="InterPro" id="IPR050482">
    <property type="entry name" value="Sensor_HK_TwoCompSys"/>
</dbReference>
<feature type="domain" description="Signal transduction histidine kinase subgroup 3 dimerisation and phosphoacceptor" evidence="6">
    <location>
        <begin position="227"/>
        <end position="290"/>
    </location>
</feature>
<dbReference type="CDD" id="cd16917">
    <property type="entry name" value="HATPase_UhpB-NarQ-NarX-like"/>
    <property type="match status" value="1"/>
</dbReference>
<keyword evidence="8" id="KW-1185">Reference proteome</keyword>
<organism evidence="7 8">
    <name type="scientific">Allosphingosinicella deserti</name>
    <dbReference type="NCBI Taxonomy" id="2116704"/>
    <lineage>
        <taxon>Bacteria</taxon>
        <taxon>Pseudomonadati</taxon>
        <taxon>Pseudomonadota</taxon>
        <taxon>Alphaproteobacteria</taxon>
        <taxon>Sphingomonadales</taxon>
        <taxon>Sphingomonadaceae</taxon>
        <taxon>Allosphingosinicella</taxon>
    </lineage>
</organism>
<feature type="transmembrane region" description="Helical" evidence="4">
    <location>
        <begin position="47"/>
        <end position="66"/>
    </location>
</feature>
<name>A0A2P7QYC3_9SPHN</name>
<keyword evidence="4" id="KW-0472">Membrane</keyword>
<evidence type="ECO:0000259" key="5">
    <source>
        <dbReference type="Pfam" id="PF02518"/>
    </source>
</evidence>
<dbReference type="GO" id="GO:0046983">
    <property type="term" value="F:protein dimerization activity"/>
    <property type="evidence" value="ECO:0007669"/>
    <property type="project" value="InterPro"/>
</dbReference>
<feature type="domain" description="Histidine kinase/HSP90-like ATPase" evidence="5">
    <location>
        <begin position="327"/>
        <end position="413"/>
    </location>
</feature>
<dbReference type="SUPFAM" id="SSF55874">
    <property type="entry name" value="ATPase domain of HSP90 chaperone/DNA topoisomerase II/histidine kinase"/>
    <property type="match status" value="1"/>
</dbReference>
<feature type="transmembrane region" description="Helical" evidence="4">
    <location>
        <begin position="78"/>
        <end position="103"/>
    </location>
</feature>
<dbReference type="InterPro" id="IPR036890">
    <property type="entry name" value="HATPase_C_sf"/>
</dbReference>
<evidence type="ECO:0000313" key="8">
    <source>
        <dbReference type="Proteomes" id="UP000241167"/>
    </source>
</evidence>
<dbReference type="Gene3D" id="1.20.5.1930">
    <property type="match status" value="1"/>
</dbReference>
<keyword evidence="3" id="KW-0902">Two-component regulatory system</keyword>
<dbReference type="Pfam" id="PF02518">
    <property type="entry name" value="HATPase_c"/>
    <property type="match status" value="1"/>
</dbReference>
<evidence type="ECO:0000256" key="1">
    <source>
        <dbReference type="ARBA" id="ARBA00022679"/>
    </source>
</evidence>
<dbReference type="Gene3D" id="3.30.565.10">
    <property type="entry name" value="Histidine kinase-like ATPase, C-terminal domain"/>
    <property type="match status" value="1"/>
</dbReference>
<protein>
    <submittedName>
        <fullName evidence="7">Uncharacterized protein</fullName>
    </submittedName>
</protein>
<feature type="transmembrane region" description="Helical" evidence="4">
    <location>
        <begin position="109"/>
        <end position="139"/>
    </location>
</feature>
<dbReference type="GO" id="GO:0016020">
    <property type="term" value="C:membrane"/>
    <property type="evidence" value="ECO:0007669"/>
    <property type="project" value="InterPro"/>
</dbReference>
<feature type="transmembrane region" description="Helical" evidence="4">
    <location>
        <begin position="151"/>
        <end position="170"/>
    </location>
</feature>
<comment type="caution">
    <text evidence="7">The sequence shown here is derived from an EMBL/GenBank/DDBJ whole genome shotgun (WGS) entry which is preliminary data.</text>
</comment>
<dbReference type="InterPro" id="IPR011712">
    <property type="entry name" value="Sig_transdc_His_kin_sub3_dim/P"/>
</dbReference>
<dbReference type="PANTHER" id="PTHR24421:SF59">
    <property type="entry name" value="OXYGEN SENSOR HISTIDINE KINASE NREB"/>
    <property type="match status" value="1"/>
</dbReference>
<keyword evidence="4" id="KW-1133">Transmembrane helix</keyword>
<dbReference type="Proteomes" id="UP000241167">
    <property type="component" value="Unassembled WGS sequence"/>
</dbReference>
<gene>
    <name evidence="7" type="ORF">C7I55_00625</name>
</gene>
<dbReference type="GO" id="GO:0000155">
    <property type="term" value="F:phosphorelay sensor kinase activity"/>
    <property type="evidence" value="ECO:0007669"/>
    <property type="project" value="InterPro"/>
</dbReference>
<keyword evidence="1" id="KW-0808">Transferase</keyword>
<dbReference type="Pfam" id="PF07730">
    <property type="entry name" value="HisKA_3"/>
    <property type="match status" value="1"/>
</dbReference>
<dbReference type="InterPro" id="IPR003594">
    <property type="entry name" value="HATPase_dom"/>
</dbReference>
<reference evidence="7 8" key="1">
    <citation type="submission" date="2018-03" db="EMBL/GenBank/DDBJ databases">
        <title>The draft genome of Sphingosinicella sp. GL-C-18.</title>
        <authorList>
            <person name="Liu L."/>
            <person name="Li L."/>
            <person name="Liang L."/>
            <person name="Zhang X."/>
            <person name="Wang T."/>
        </authorList>
    </citation>
    <scope>NUCLEOTIDE SEQUENCE [LARGE SCALE GENOMIC DNA]</scope>
    <source>
        <strain evidence="7 8">GL-C-18</strain>
    </source>
</reference>
<evidence type="ECO:0000313" key="7">
    <source>
        <dbReference type="EMBL" id="PSJ42957.1"/>
    </source>
</evidence>
<evidence type="ECO:0000259" key="6">
    <source>
        <dbReference type="Pfam" id="PF07730"/>
    </source>
</evidence>
<dbReference type="EMBL" id="PXYI01000001">
    <property type="protein sequence ID" value="PSJ42957.1"/>
    <property type="molecule type" value="Genomic_DNA"/>
</dbReference>
<evidence type="ECO:0000256" key="3">
    <source>
        <dbReference type="ARBA" id="ARBA00023012"/>
    </source>
</evidence>
<evidence type="ECO:0000256" key="2">
    <source>
        <dbReference type="ARBA" id="ARBA00022777"/>
    </source>
</evidence>
<evidence type="ECO:0000256" key="4">
    <source>
        <dbReference type="SAM" id="Phobius"/>
    </source>
</evidence>
<sequence>MAARSNMRAAEGYRASARPGRDFRPLARRAALWQPSFIAGRPGYPPRWIFCIAALAVWLALGWPVLDRILSGGMIRNAPVSPLWLVPFTMFGASILAAMALTLRPVLHWTLLCVQLALVMAMTIIVPWAAMSTFLIIIAWQAAMATAPARALAWVAFQTLAVVATLAQTLNPDLCWVIGKSVALQLLLVFTAQALRREGETARDLAEANRELRSAHAIIANAARGAERLRISRELHDAWGHELTALGLQLEIASHVTEPGRAKDHVMQAKSLSRDLLAKVRDVVATLRQAERCDLRAALEALAQSVPAPAIHVDISPDVRVGPEQAHALIRCAQESVTNAIRHADASNLWLQVTPDGDGVRLVARDDGRPVRTEAAPGSGLVGMRERMECLGGRLAVRTGRDVGFTIDAWLPSSPPSAA</sequence>
<dbReference type="PANTHER" id="PTHR24421">
    <property type="entry name" value="NITRATE/NITRITE SENSOR PROTEIN NARX-RELATED"/>
    <property type="match status" value="1"/>
</dbReference>
<accession>A0A2P7QYC3</accession>
<dbReference type="AlphaFoldDB" id="A0A2P7QYC3"/>
<proteinExistence type="predicted"/>
<keyword evidence="2" id="KW-0418">Kinase</keyword>